<dbReference type="InterPro" id="IPR020472">
    <property type="entry name" value="WD40_PAC1"/>
</dbReference>
<evidence type="ECO:0000259" key="9">
    <source>
        <dbReference type="Pfam" id="PF12265"/>
    </source>
</evidence>
<dbReference type="InterPro" id="IPR015943">
    <property type="entry name" value="WD40/YVTN_repeat-like_dom_sf"/>
</dbReference>
<keyword evidence="5" id="KW-0539">Nucleus</keyword>
<name>A0A7S0RNF8_9CHLO</name>
<feature type="region of interest" description="Disordered" evidence="8">
    <location>
        <begin position="120"/>
        <end position="151"/>
    </location>
</feature>
<dbReference type="PANTHER" id="PTHR45903">
    <property type="entry name" value="GLUTAMATE-RICH WD REPEAT-CONTAINING PROTEIN 1"/>
    <property type="match status" value="1"/>
</dbReference>
<dbReference type="AlphaFoldDB" id="A0A7S0RNF8"/>
<evidence type="ECO:0000256" key="5">
    <source>
        <dbReference type="ARBA" id="ARBA00023242"/>
    </source>
</evidence>
<feature type="compositionally biased region" description="Basic residues" evidence="8">
    <location>
        <begin position="1"/>
        <end position="24"/>
    </location>
</feature>
<evidence type="ECO:0000256" key="3">
    <source>
        <dbReference type="ARBA" id="ARBA00022574"/>
    </source>
</evidence>
<evidence type="ECO:0000256" key="2">
    <source>
        <dbReference type="ARBA" id="ARBA00009341"/>
    </source>
</evidence>
<dbReference type="SUPFAM" id="SSF50978">
    <property type="entry name" value="WD40 repeat-like"/>
    <property type="match status" value="1"/>
</dbReference>
<proteinExistence type="inferred from homology"/>
<feature type="repeat" description="WD" evidence="7">
    <location>
        <begin position="364"/>
        <end position="398"/>
    </location>
</feature>
<comment type="subcellular location">
    <subcellularLocation>
        <location evidence="1">Nucleus</location>
    </subcellularLocation>
</comment>
<dbReference type="InterPro" id="IPR036322">
    <property type="entry name" value="WD40_repeat_dom_sf"/>
</dbReference>
<comment type="similarity">
    <text evidence="2">Belongs to the WD repeat RBAP46/RBAP48/MSI1 family.</text>
</comment>
<dbReference type="EMBL" id="HBFB01019446">
    <property type="protein sequence ID" value="CAD8682879.1"/>
    <property type="molecule type" value="Transcribed_RNA"/>
</dbReference>
<dbReference type="PRINTS" id="PR00320">
    <property type="entry name" value="GPROTEINBRPT"/>
</dbReference>
<feature type="compositionally biased region" description="Acidic residues" evidence="8">
    <location>
        <begin position="128"/>
        <end position="151"/>
    </location>
</feature>
<dbReference type="PROSITE" id="PS50082">
    <property type="entry name" value="WD_REPEATS_2"/>
    <property type="match status" value="3"/>
</dbReference>
<dbReference type="InterPro" id="IPR019775">
    <property type="entry name" value="WD40_repeat_CS"/>
</dbReference>
<dbReference type="PANTHER" id="PTHR45903:SF1">
    <property type="entry name" value="GLUTAMATE-RICH WD REPEAT-CONTAINING PROTEIN 1"/>
    <property type="match status" value="1"/>
</dbReference>
<evidence type="ECO:0000256" key="8">
    <source>
        <dbReference type="SAM" id="MobiDB-lite"/>
    </source>
</evidence>
<evidence type="ECO:0000256" key="4">
    <source>
        <dbReference type="ARBA" id="ARBA00022737"/>
    </source>
</evidence>
<dbReference type="Pfam" id="PF12265">
    <property type="entry name" value="CAF1C_H4-bd"/>
    <property type="match status" value="1"/>
</dbReference>
<gene>
    <name evidence="10" type="ORF">CLEI1391_LOCUS10907</name>
</gene>
<evidence type="ECO:0000256" key="1">
    <source>
        <dbReference type="ARBA" id="ARBA00004123"/>
    </source>
</evidence>
<evidence type="ECO:0000256" key="6">
    <source>
        <dbReference type="ARBA" id="ARBA00040876"/>
    </source>
</evidence>
<dbReference type="InterPro" id="IPR051972">
    <property type="entry name" value="Glutamate-rich_WD_repeat"/>
</dbReference>
<sequence length="465" mass="50940">MRNPKKGPAKPKAAAKKSPAKKAKPAAMETDAPANKAVWRPGVDPLAEDEELDYDPTAYDCLHRLQLDWPCLSFDLVRDDLGAPRATFPHTVFFTAGTQAASAKQNYLAFVRLANLGQGRHGKKAEGAESESESDDDSMSGSDDEAEVEEVETDKVFGLPRMHYRMVNNVGGINRVRSCPQQPGVVAVWVDNAQVRIYDGTKQLREIAEEKESTIKGKAKVDLKPLAQHSHAMEGYAVDWSPVKAGRLATGDCRRNVVVWEPQEAGKWAVSGAYAGHEASVEDIAWSPTEETVFVSGSVDKTVRVWDTRERSKPMLTVQAHDSDVNVVSWNRSVTYMLATGADDGSLRIWDLRSFSQDGAVSQFNFHRGPVTGLEWCPYEGSMLASSGADNQLAVWDLALERDPEEEAALAPEGNAAAPEDLPAQLLFLHAGQHDLKEIHWHTQIPGMIMSTAGDGFNVFKASNM</sequence>
<protein>
    <recommendedName>
        <fullName evidence="6">Glutamate-rich WD repeat-containing protein 1</fullName>
    </recommendedName>
</protein>
<feature type="repeat" description="WD" evidence="7">
    <location>
        <begin position="274"/>
        <end position="316"/>
    </location>
</feature>
<dbReference type="Pfam" id="PF00400">
    <property type="entry name" value="WD40"/>
    <property type="match status" value="3"/>
</dbReference>
<dbReference type="GO" id="GO:0005730">
    <property type="term" value="C:nucleolus"/>
    <property type="evidence" value="ECO:0007669"/>
    <property type="project" value="TreeGrafter"/>
</dbReference>
<accession>A0A7S0RNF8</accession>
<evidence type="ECO:0000256" key="7">
    <source>
        <dbReference type="PROSITE-ProRule" id="PRU00221"/>
    </source>
</evidence>
<keyword evidence="4" id="KW-0677">Repeat</keyword>
<evidence type="ECO:0000313" key="10">
    <source>
        <dbReference type="EMBL" id="CAD8682879.1"/>
    </source>
</evidence>
<dbReference type="InterPro" id="IPR001680">
    <property type="entry name" value="WD40_rpt"/>
</dbReference>
<feature type="domain" description="Histone-binding protein RBBP4-like N-terminal" evidence="9">
    <location>
        <begin position="49"/>
        <end position="116"/>
    </location>
</feature>
<dbReference type="PROSITE" id="PS00678">
    <property type="entry name" value="WD_REPEATS_1"/>
    <property type="match status" value="2"/>
</dbReference>
<dbReference type="SMART" id="SM00320">
    <property type="entry name" value="WD40"/>
    <property type="match status" value="5"/>
</dbReference>
<organism evidence="10">
    <name type="scientific">Chlamydomonas leiostraca</name>
    <dbReference type="NCBI Taxonomy" id="1034604"/>
    <lineage>
        <taxon>Eukaryota</taxon>
        <taxon>Viridiplantae</taxon>
        <taxon>Chlorophyta</taxon>
        <taxon>core chlorophytes</taxon>
        <taxon>Chlorophyceae</taxon>
        <taxon>CS clade</taxon>
        <taxon>Chlamydomonadales</taxon>
        <taxon>Chlamydomonadaceae</taxon>
        <taxon>Chlamydomonas</taxon>
    </lineage>
</organism>
<dbReference type="GO" id="GO:0042254">
    <property type="term" value="P:ribosome biogenesis"/>
    <property type="evidence" value="ECO:0007669"/>
    <property type="project" value="TreeGrafter"/>
</dbReference>
<feature type="region of interest" description="Disordered" evidence="8">
    <location>
        <begin position="1"/>
        <end position="41"/>
    </location>
</feature>
<dbReference type="Gene3D" id="2.130.10.10">
    <property type="entry name" value="YVTN repeat-like/Quinoprotein amine dehydrogenase"/>
    <property type="match status" value="1"/>
</dbReference>
<keyword evidence="3 7" id="KW-0853">WD repeat</keyword>
<feature type="repeat" description="WD" evidence="7">
    <location>
        <begin position="318"/>
        <end position="354"/>
    </location>
</feature>
<reference evidence="10" key="1">
    <citation type="submission" date="2021-01" db="EMBL/GenBank/DDBJ databases">
        <authorList>
            <person name="Corre E."/>
            <person name="Pelletier E."/>
            <person name="Niang G."/>
            <person name="Scheremetjew M."/>
            <person name="Finn R."/>
            <person name="Kale V."/>
            <person name="Holt S."/>
            <person name="Cochrane G."/>
            <person name="Meng A."/>
            <person name="Brown T."/>
            <person name="Cohen L."/>
        </authorList>
    </citation>
    <scope>NUCLEOTIDE SEQUENCE</scope>
    <source>
        <strain evidence="10">SAG 11-49</strain>
    </source>
</reference>
<dbReference type="PROSITE" id="PS50294">
    <property type="entry name" value="WD_REPEATS_REGION"/>
    <property type="match status" value="3"/>
</dbReference>
<dbReference type="InterPro" id="IPR022052">
    <property type="entry name" value="Histone-bd_RBBP4-like_N"/>
</dbReference>